<evidence type="ECO:0000256" key="4">
    <source>
        <dbReference type="SAM" id="MobiDB-lite"/>
    </source>
</evidence>
<dbReference type="Proteomes" id="UP000236630">
    <property type="component" value="Unassembled WGS sequence"/>
</dbReference>
<feature type="compositionally biased region" description="Basic and acidic residues" evidence="4">
    <location>
        <begin position="382"/>
        <end position="403"/>
    </location>
</feature>
<sequence length="786" mass="90514">MSKSKRALHNPPGPMKEPGMMKIPYVDHFPGRITSMCKLDVVVNAIREKLTRQQLKLFKDNIFGHFLQCRSYPFSGVIVHNILLRQVSHGDGKGKDELWFQVGDHLIRLSIGEWCLVTGLCYGKNVFLTKHKTMHRLLNKYFGGRNRDLNLGQFEERFMNLDFKTMNDTDALKIAMFYFADRVLHRRKDYCQINFNLLNEVDDINHFRSIPWGRLSWETIYKGIDNALNGKANKFKRANAENPLHRIEKYNFYGFTSTVHAWIFKAIGELPLEWVDKIRRKGPRIVRWKPMASSNINFGEVYSYLNERLDGTIFQTLKPDAKERATNYWKSIEDYVPYLPSWVRNHQPSINAPSITGPNEVDPDPTSQIGLQQSPVEDAGATDDHYESAHDSDDRNEPEARTKFRNDYFVQRLDKIESSIHELREAQQYRATVMGFMNSFGAGASKGAYGDSPFGPSHTAPDGYGSNVDAGYGTHTDADNYDAHTPMSLYSLYGDISDDSVQIFTEAPPGVSKFGRPYRLSYIFGSPYFISPFKRVRNVRPLPSLNITDYEIDERSSVDMNSLRGLDDSRICEEFDQWFAGNISVDRPVQQSRNFFEILMGNASMGWLGDEVFLKQLWNNGSCDVHPLQYGSNLNIYMDGQEALMSKPFTDVNMIFIPVNLGGDHWVLARADLRARRMWIYDSLVTFRKDKTYLRQFKPFQVVFPQWLQDVGFYNIRPELQSADPWKVRIVKDVPQQEAGSGDCGVFMLMFTMYLMFGLKLNFDSSHGHYFRKKIAVDIFTGDIAL</sequence>
<feature type="domain" description="Ubiquitin-like protease family profile" evidence="5">
    <location>
        <begin position="535"/>
        <end position="755"/>
    </location>
</feature>
<keyword evidence="3" id="KW-0378">Hydrolase</keyword>
<feature type="region of interest" description="Disordered" evidence="4">
    <location>
        <begin position="350"/>
        <end position="403"/>
    </location>
</feature>
<dbReference type="InterPro" id="IPR038765">
    <property type="entry name" value="Papain-like_cys_pep_sf"/>
</dbReference>
<protein>
    <recommendedName>
        <fullName evidence="5">Ubiquitin-like protease family profile domain-containing protein</fullName>
    </recommendedName>
</protein>
<feature type="compositionally biased region" description="Polar residues" evidence="4">
    <location>
        <begin position="365"/>
        <end position="375"/>
    </location>
</feature>
<dbReference type="InterPro" id="IPR003653">
    <property type="entry name" value="Peptidase_C48_C"/>
</dbReference>
<evidence type="ECO:0000313" key="7">
    <source>
        <dbReference type="Proteomes" id="UP000236630"/>
    </source>
</evidence>
<dbReference type="Pfam" id="PF02902">
    <property type="entry name" value="Peptidase_C48"/>
    <property type="match status" value="1"/>
</dbReference>
<dbReference type="SUPFAM" id="SSF54001">
    <property type="entry name" value="Cysteine proteinases"/>
    <property type="match status" value="1"/>
</dbReference>
<evidence type="ECO:0000256" key="1">
    <source>
        <dbReference type="ARBA" id="ARBA00005234"/>
    </source>
</evidence>
<dbReference type="GO" id="GO:0008234">
    <property type="term" value="F:cysteine-type peptidase activity"/>
    <property type="evidence" value="ECO:0007669"/>
    <property type="project" value="InterPro"/>
</dbReference>
<accession>A0A2H5PQK4</accession>
<comment type="caution">
    <text evidence="6">The sequence shown here is derived from an EMBL/GenBank/DDBJ whole genome shotgun (WGS) entry which is preliminary data.</text>
</comment>
<reference evidence="6 7" key="1">
    <citation type="journal article" date="2017" name="Front. Genet.">
        <title>Draft sequencing of the heterozygous diploid genome of Satsuma (Citrus unshiu Marc.) using a hybrid assembly approach.</title>
        <authorList>
            <person name="Shimizu T."/>
            <person name="Tanizawa Y."/>
            <person name="Mochizuki T."/>
            <person name="Nagasaki H."/>
            <person name="Yoshioka T."/>
            <person name="Toyoda A."/>
            <person name="Fujiyama A."/>
            <person name="Kaminuma E."/>
            <person name="Nakamura Y."/>
        </authorList>
    </citation>
    <scope>NUCLEOTIDE SEQUENCE [LARGE SCALE GENOMIC DNA]</scope>
    <source>
        <strain evidence="7">cv. Miyagawa wase</strain>
    </source>
</reference>
<name>A0A2H5PQK4_CITUN</name>
<keyword evidence="7" id="KW-1185">Reference proteome</keyword>
<evidence type="ECO:0000313" key="6">
    <source>
        <dbReference type="EMBL" id="GAY54611.1"/>
    </source>
</evidence>
<dbReference type="InterPro" id="IPR015410">
    <property type="entry name" value="DUF1985"/>
</dbReference>
<dbReference type="AlphaFoldDB" id="A0A2H5PQK4"/>
<evidence type="ECO:0000259" key="5">
    <source>
        <dbReference type="PROSITE" id="PS50600"/>
    </source>
</evidence>
<dbReference type="PROSITE" id="PS50600">
    <property type="entry name" value="ULP_PROTEASE"/>
    <property type="match status" value="1"/>
</dbReference>
<evidence type="ECO:0000256" key="3">
    <source>
        <dbReference type="ARBA" id="ARBA00022801"/>
    </source>
</evidence>
<proteinExistence type="inferred from homology"/>
<dbReference type="Gene3D" id="3.40.395.10">
    <property type="entry name" value="Adenoviral Proteinase, Chain A"/>
    <property type="match status" value="1"/>
</dbReference>
<dbReference type="PANTHER" id="PTHR48450:SF1">
    <property type="entry name" value="DUF1985 DOMAIN-CONTAINING PROTEIN"/>
    <property type="match status" value="1"/>
</dbReference>
<keyword evidence="2" id="KW-0645">Protease</keyword>
<dbReference type="Pfam" id="PF09331">
    <property type="entry name" value="DUF1985"/>
    <property type="match status" value="1"/>
</dbReference>
<gene>
    <name evidence="6" type="ORF">CUMW_158080</name>
</gene>
<dbReference type="EMBL" id="BDQV01000107">
    <property type="protein sequence ID" value="GAY54611.1"/>
    <property type="molecule type" value="Genomic_DNA"/>
</dbReference>
<organism evidence="6 7">
    <name type="scientific">Citrus unshiu</name>
    <name type="common">Satsuma mandarin</name>
    <name type="synonym">Citrus nobilis var. unshiu</name>
    <dbReference type="NCBI Taxonomy" id="55188"/>
    <lineage>
        <taxon>Eukaryota</taxon>
        <taxon>Viridiplantae</taxon>
        <taxon>Streptophyta</taxon>
        <taxon>Embryophyta</taxon>
        <taxon>Tracheophyta</taxon>
        <taxon>Spermatophyta</taxon>
        <taxon>Magnoliopsida</taxon>
        <taxon>eudicotyledons</taxon>
        <taxon>Gunneridae</taxon>
        <taxon>Pentapetalae</taxon>
        <taxon>rosids</taxon>
        <taxon>malvids</taxon>
        <taxon>Sapindales</taxon>
        <taxon>Rutaceae</taxon>
        <taxon>Aurantioideae</taxon>
        <taxon>Citrus</taxon>
    </lineage>
</organism>
<dbReference type="PANTHER" id="PTHR48450">
    <property type="entry name" value="DUF1985 DOMAIN-CONTAINING PROTEIN"/>
    <property type="match status" value="1"/>
</dbReference>
<evidence type="ECO:0000256" key="2">
    <source>
        <dbReference type="ARBA" id="ARBA00022670"/>
    </source>
</evidence>
<comment type="similarity">
    <text evidence="1">Belongs to the peptidase C48 family.</text>
</comment>
<dbReference type="GO" id="GO:0006508">
    <property type="term" value="P:proteolysis"/>
    <property type="evidence" value="ECO:0007669"/>
    <property type="project" value="UniProtKB-KW"/>
</dbReference>